<dbReference type="OrthoDB" id="9769555at2"/>
<dbReference type="PANTHER" id="PTHR46401:SF2">
    <property type="entry name" value="GLYCOSYLTRANSFERASE WBBK-RELATED"/>
    <property type="match status" value="1"/>
</dbReference>
<dbReference type="Gene3D" id="3.40.50.2000">
    <property type="entry name" value="Glycogen Phosphorylase B"/>
    <property type="match status" value="2"/>
</dbReference>
<dbReference type="Proteomes" id="UP000215027">
    <property type="component" value="Chromosome I"/>
</dbReference>
<dbReference type="GO" id="GO:0009103">
    <property type="term" value="P:lipopolysaccharide biosynthetic process"/>
    <property type="evidence" value="ECO:0007669"/>
    <property type="project" value="TreeGrafter"/>
</dbReference>
<accession>A0A160T3Y7</accession>
<dbReference type="KEGG" id="pbf:CFX0092_A2656"/>
<reference evidence="4" key="1">
    <citation type="submission" date="2016-01" db="EMBL/GenBank/DDBJ databases">
        <authorList>
            <person name="Mcilroy J.S."/>
            <person name="Karst M S."/>
            <person name="Albertsen M."/>
        </authorList>
    </citation>
    <scope>NUCLEOTIDE SEQUENCE</scope>
    <source>
        <strain evidence="4">Cfx-K</strain>
    </source>
</reference>
<dbReference type="GO" id="GO:0016757">
    <property type="term" value="F:glycosyltransferase activity"/>
    <property type="evidence" value="ECO:0007669"/>
    <property type="project" value="InterPro"/>
</dbReference>
<keyword evidence="5" id="KW-1185">Reference proteome</keyword>
<dbReference type="InterPro" id="IPR001296">
    <property type="entry name" value="Glyco_trans_1"/>
</dbReference>
<protein>
    <submittedName>
        <fullName evidence="4">Glycosyl transferase, group 1</fullName>
    </submittedName>
</protein>
<dbReference type="FunFam" id="3.40.50.2000:FF:000119">
    <property type="entry name" value="Glycosyl transferase group 1"/>
    <property type="match status" value="1"/>
</dbReference>
<dbReference type="InterPro" id="IPR028098">
    <property type="entry name" value="Glyco_trans_4-like_N"/>
</dbReference>
<dbReference type="CDD" id="cd03809">
    <property type="entry name" value="GT4_MtfB-like"/>
    <property type="match status" value="1"/>
</dbReference>
<feature type="domain" description="Glycosyl transferase family 1" evidence="2">
    <location>
        <begin position="197"/>
        <end position="357"/>
    </location>
</feature>
<proteinExistence type="predicted"/>
<dbReference type="Pfam" id="PF13439">
    <property type="entry name" value="Glyco_transf_4"/>
    <property type="match status" value="1"/>
</dbReference>
<evidence type="ECO:0000256" key="1">
    <source>
        <dbReference type="ARBA" id="ARBA00022679"/>
    </source>
</evidence>
<evidence type="ECO:0000259" key="2">
    <source>
        <dbReference type="Pfam" id="PF00534"/>
    </source>
</evidence>
<evidence type="ECO:0000259" key="3">
    <source>
        <dbReference type="Pfam" id="PF13439"/>
    </source>
</evidence>
<dbReference type="SUPFAM" id="SSF53756">
    <property type="entry name" value="UDP-Glycosyltransferase/glycogen phosphorylase"/>
    <property type="match status" value="1"/>
</dbReference>
<keyword evidence="1 4" id="KW-0808">Transferase</keyword>
<dbReference type="RefSeq" id="WP_095043855.1">
    <property type="nucleotide sequence ID" value="NZ_LN890655.1"/>
</dbReference>
<dbReference type="EMBL" id="LN890655">
    <property type="protein sequence ID" value="CUS04534.2"/>
    <property type="molecule type" value="Genomic_DNA"/>
</dbReference>
<gene>
    <name evidence="4" type="ORF">CFX0092_A2656</name>
</gene>
<sequence>MHVALNAYFWNRPHTGSGQYTRQLAGHLRRLVSDLAITLIYPATPDEPEPLDVPPGVGTMCVPTRPGHLGKVLFEQRGFPAACRRVGATLAHVPYWGPPLRSPAPLVVTIHDLTTLLEPHYNRGARPRLYNALVGAAARGANHVLTDSFSSKLDILDHLDIPEERVTAVYLGVSPRFSPQEDNSLLAMAVAQKYDLPETYVLYLGGYELHKNVMTLLHAYTFVAQALGKDYPLLLAGRKPEAVSDNYPDYDGMIARAGLSDHVRWLGYVDEADKPLLYRRASVFAFPSRREGFGLPPLEAMACGTPVVVADGGSLPEVVGSAGFVIAPDDARGMAGAIISILVDDDLAADLRRQGPEQAAKFNWEHTALETLRVYDLITN</sequence>
<dbReference type="Pfam" id="PF00534">
    <property type="entry name" value="Glycos_transf_1"/>
    <property type="match status" value="1"/>
</dbReference>
<dbReference type="PANTHER" id="PTHR46401">
    <property type="entry name" value="GLYCOSYLTRANSFERASE WBBK-RELATED"/>
    <property type="match status" value="1"/>
</dbReference>
<name>A0A160T3Y7_9CHLR</name>
<dbReference type="AlphaFoldDB" id="A0A160T3Y7"/>
<evidence type="ECO:0000313" key="5">
    <source>
        <dbReference type="Proteomes" id="UP000215027"/>
    </source>
</evidence>
<evidence type="ECO:0000313" key="4">
    <source>
        <dbReference type="EMBL" id="CUS04534.2"/>
    </source>
</evidence>
<feature type="domain" description="Glycosyltransferase subfamily 4-like N-terminal" evidence="3">
    <location>
        <begin position="16"/>
        <end position="175"/>
    </location>
</feature>
<organism evidence="4 5">
    <name type="scientific">Candidatus Promineifilum breve</name>
    <dbReference type="NCBI Taxonomy" id="1806508"/>
    <lineage>
        <taxon>Bacteria</taxon>
        <taxon>Bacillati</taxon>
        <taxon>Chloroflexota</taxon>
        <taxon>Ardenticatenia</taxon>
        <taxon>Candidatus Promineifilales</taxon>
        <taxon>Candidatus Promineifilaceae</taxon>
        <taxon>Candidatus Promineifilum</taxon>
    </lineage>
</organism>